<sequence>MHRSNLYAGATYTPEQTMHRSGSMAHSSLLPADAEQRGRHWLQCRDGWLHGVDPNHAMAAARRLFELIADTIMSLFSAVELAPRDPILGLNEAFNADIRPTKVNLGVGVYTNEEGKIPLLRAVREAERARLEQALPRGYLPIDGIAAYDTAVQKLLLGNDSPLIAEGRVITVQALGGTGALKIGADFLKRIEPNAKVAISDPSWENHRALFESAGFEVVAYPYYDPATHGVKFDALLAALSSYPAGTIVVLHACCHNPTGVDLDEAQWRQIVDVVKARELVPFLDMAYQGFAQGIDEDGAAVRLFASAGIDVFVSSSFSKSFSLYGERVGALTVITRSGEESARVLSQLKRVIRTNYSNPPTHGGAIVAAVLGNPEWRALWEQELGQMRERIRAMRGGLVQKLKDAGVQRDFEFVNRQRGMFSYSGLNAAQVERLREEFGIYAVNTGRICVAALNTRNLDVVANAIAQVLK</sequence>
<dbReference type="SUPFAM" id="SSF53383">
    <property type="entry name" value="PLP-dependent transferases"/>
    <property type="match status" value="1"/>
</dbReference>
<dbReference type="InterPro" id="IPR004839">
    <property type="entry name" value="Aminotransferase_I/II_large"/>
</dbReference>
<evidence type="ECO:0000313" key="10">
    <source>
        <dbReference type="Proteomes" id="UP000007437"/>
    </source>
</evidence>
<dbReference type="InterPro" id="IPR004838">
    <property type="entry name" value="NHTrfase_class1_PyrdxlP-BS"/>
</dbReference>
<dbReference type="Proteomes" id="UP000007437">
    <property type="component" value="Chromosome"/>
</dbReference>
<dbReference type="STRING" id="882378.RBRH_02874"/>
<dbReference type="Gene3D" id="3.40.640.10">
    <property type="entry name" value="Type I PLP-dependent aspartate aminotransferase-like (Major domain)"/>
    <property type="match status" value="1"/>
</dbReference>
<dbReference type="HOGENOM" id="CLU_032440_1_2_4"/>
<dbReference type="FunFam" id="3.90.1150.10:FF:000001">
    <property type="entry name" value="Aspartate aminotransferase"/>
    <property type="match status" value="1"/>
</dbReference>
<dbReference type="GO" id="GO:0033585">
    <property type="term" value="P:L-phenylalanine biosynthetic process from chorismate via phenylpyruvate"/>
    <property type="evidence" value="ECO:0007669"/>
    <property type="project" value="TreeGrafter"/>
</dbReference>
<dbReference type="InterPro" id="IPR015422">
    <property type="entry name" value="PyrdxlP-dep_Trfase_small"/>
</dbReference>
<dbReference type="InterPro" id="IPR015421">
    <property type="entry name" value="PyrdxlP-dep_Trfase_major"/>
</dbReference>
<dbReference type="PANTHER" id="PTHR11879:SF37">
    <property type="entry name" value="AROMATIC-AMINO-ACID AMINOTRANSFERASE"/>
    <property type="match status" value="1"/>
</dbReference>
<dbReference type="Pfam" id="PF00155">
    <property type="entry name" value="Aminotran_1_2"/>
    <property type="match status" value="1"/>
</dbReference>
<proteinExistence type="inferred from homology"/>
<evidence type="ECO:0000256" key="4">
    <source>
        <dbReference type="ARBA" id="ARBA00022576"/>
    </source>
</evidence>
<dbReference type="GO" id="GO:0030170">
    <property type="term" value="F:pyridoxal phosphate binding"/>
    <property type="evidence" value="ECO:0007669"/>
    <property type="project" value="InterPro"/>
</dbReference>
<dbReference type="KEGG" id="brh:RBRH_02874"/>
<reference evidence="9 10" key="1">
    <citation type="journal article" date="2011" name="J. Bacteriol.">
        <title>Complete genome sequence of Burkholderia rhizoxinica, an endosymbiont of Rhizopus microsporus.</title>
        <authorList>
            <person name="Lackner G."/>
            <person name="Moebius N."/>
            <person name="Partida-Martinez L."/>
            <person name="Hertweck C."/>
        </authorList>
    </citation>
    <scope>NUCLEOTIDE SEQUENCE [LARGE SCALE GENOMIC DNA]</scope>
    <source>
        <strain evidence="10">DSM 19002 / CIP 109453 / HKI 454</strain>
    </source>
</reference>
<evidence type="ECO:0000256" key="6">
    <source>
        <dbReference type="ARBA" id="ARBA00022898"/>
    </source>
</evidence>
<dbReference type="EMBL" id="FR687359">
    <property type="protein sequence ID" value="CBW74796.1"/>
    <property type="molecule type" value="Genomic_DNA"/>
</dbReference>
<comment type="cofactor">
    <cofactor evidence="1 7">
        <name>pyridoxal 5'-phosphate</name>
        <dbReference type="ChEBI" id="CHEBI:597326"/>
    </cofactor>
</comment>
<gene>
    <name evidence="9" type="ordered locus">RBRH_02874</name>
</gene>
<protein>
    <recommendedName>
        <fullName evidence="7">Aminotransferase</fullName>
        <ecNumber evidence="7">2.6.1.-</ecNumber>
    </recommendedName>
</protein>
<accession>E5AQB4</accession>
<dbReference type="PANTHER" id="PTHR11879">
    <property type="entry name" value="ASPARTATE AMINOTRANSFERASE"/>
    <property type="match status" value="1"/>
</dbReference>
<dbReference type="CDD" id="cd00609">
    <property type="entry name" value="AAT_like"/>
    <property type="match status" value="1"/>
</dbReference>
<evidence type="ECO:0000256" key="1">
    <source>
        <dbReference type="ARBA" id="ARBA00001933"/>
    </source>
</evidence>
<dbReference type="PRINTS" id="PR00799">
    <property type="entry name" value="TRANSAMINASE"/>
</dbReference>
<dbReference type="GO" id="GO:0005829">
    <property type="term" value="C:cytosol"/>
    <property type="evidence" value="ECO:0007669"/>
    <property type="project" value="TreeGrafter"/>
</dbReference>
<evidence type="ECO:0000256" key="2">
    <source>
        <dbReference type="ARBA" id="ARBA00007441"/>
    </source>
</evidence>
<dbReference type="EC" id="2.6.1.-" evidence="7"/>
<dbReference type="InterPro" id="IPR000796">
    <property type="entry name" value="Asp_trans"/>
</dbReference>
<evidence type="ECO:0000259" key="8">
    <source>
        <dbReference type="Pfam" id="PF00155"/>
    </source>
</evidence>
<dbReference type="Gene3D" id="3.90.1150.10">
    <property type="entry name" value="Aspartate Aminotransferase, domain 1"/>
    <property type="match status" value="1"/>
</dbReference>
<feature type="domain" description="Aminotransferase class I/classII large" evidence="8">
    <location>
        <begin position="101"/>
        <end position="466"/>
    </location>
</feature>
<organism evidence="9 10">
    <name type="scientific">Mycetohabitans rhizoxinica (strain DSM 19002 / CIP 109453 / HKI 454)</name>
    <name type="common">Paraburkholderia rhizoxinica</name>
    <dbReference type="NCBI Taxonomy" id="882378"/>
    <lineage>
        <taxon>Bacteria</taxon>
        <taxon>Pseudomonadati</taxon>
        <taxon>Pseudomonadota</taxon>
        <taxon>Betaproteobacteria</taxon>
        <taxon>Burkholderiales</taxon>
        <taxon>Burkholderiaceae</taxon>
        <taxon>Mycetohabitans</taxon>
    </lineage>
</organism>
<dbReference type="AlphaFoldDB" id="E5AQB4"/>
<dbReference type="GO" id="GO:0004838">
    <property type="term" value="F:L-tyrosine-2-oxoglutarate transaminase activity"/>
    <property type="evidence" value="ECO:0007669"/>
    <property type="project" value="TreeGrafter"/>
</dbReference>
<evidence type="ECO:0000256" key="3">
    <source>
        <dbReference type="ARBA" id="ARBA00011738"/>
    </source>
</evidence>
<dbReference type="NCBIfam" id="NF006719">
    <property type="entry name" value="PRK09257.1"/>
    <property type="match status" value="1"/>
</dbReference>
<evidence type="ECO:0000313" key="9">
    <source>
        <dbReference type="EMBL" id="CBW74796.1"/>
    </source>
</evidence>
<comment type="subunit">
    <text evidence="3">Homodimer.</text>
</comment>
<dbReference type="PROSITE" id="PS00105">
    <property type="entry name" value="AA_TRANSFER_CLASS_1"/>
    <property type="match status" value="1"/>
</dbReference>
<keyword evidence="5 7" id="KW-0808">Transferase</keyword>
<evidence type="ECO:0000256" key="7">
    <source>
        <dbReference type="RuleBase" id="RU000481"/>
    </source>
</evidence>
<comment type="similarity">
    <text evidence="2 7">Belongs to the class-I pyridoxal-phosphate-dependent aminotransferase family.</text>
</comment>
<dbReference type="FunFam" id="3.40.640.10:FF:000015">
    <property type="entry name" value="Aspartate aminotransferase"/>
    <property type="match status" value="1"/>
</dbReference>
<dbReference type="eggNOG" id="COG1448">
    <property type="taxonomic scope" value="Bacteria"/>
</dbReference>
<name>E5AQB4_MYCRK</name>
<keyword evidence="6" id="KW-0663">Pyridoxal phosphate</keyword>
<evidence type="ECO:0000256" key="5">
    <source>
        <dbReference type="ARBA" id="ARBA00022679"/>
    </source>
</evidence>
<dbReference type="InterPro" id="IPR015424">
    <property type="entry name" value="PyrdxlP-dep_Trfase"/>
</dbReference>
<dbReference type="GO" id="GO:0042802">
    <property type="term" value="F:identical protein binding"/>
    <property type="evidence" value="ECO:0007669"/>
    <property type="project" value="TreeGrafter"/>
</dbReference>
<keyword evidence="4 7" id="KW-0032">Aminotransferase</keyword>